<keyword evidence="1" id="KW-1133">Transmembrane helix</keyword>
<accession>A0ABP7D005</accession>
<protein>
    <submittedName>
        <fullName evidence="2">Uncharacterized protein</fullName>
    </submittedName>
</protein>
<evidence type="ECO:0000313" key="3">
    <source>
        <dbReference type="Proteomes" id="UP001500752"/>
    </source>
</evidence>
<keyword evidence="3" id="KW-1185">Reference proteome</keyword>
<sequence length="132" mass="14418">MTNSADKTAPFSAAVHIRPAAAVAAYALAFVHFCGSGWLWWAYRYDDADYDSPDAWAPGGLSKSMFLLAGFIVLLSASLAITITDIEQGVSLGADVRAGVVLFLRYRRFHLSLLHPCFDHGRSCGHRRATGW</sequence>
<organism evidence="2 3">
    <name type="scientific">Arthrobacter ginkgonis</name>
    <dbReference type="NCBI Taxonomy" id="1630594"/>
    <lineage>
        <taxon>Bacteria</taxon>
        <taxon>Bacillati</taxon>
        <taxon>Actinomycetota</taxon>
        <taxon>Actinomycetes</taxon>
        <taxon>Micrococcales</taxon>
        <taxon>Micrococcaceae</taxon>
        <taxon>Arthrobacter</taxon>
    </lineage>
</organism>
<comment type="caution">
    <text evidence="2">The sequence shown here is derived from an EMBL/GenBank/DDBJ whole genome shotgun (WGS) entry which is preliminary data.</text>
</comment>
<dbReference type="EMBL" id="BAABEO010000026">
    <property type="protein sequence ID" value="GAA3698867.1"/>
    <property type="molecule type" value="Genomic_DNA"/>
</dbReference>
<reference evidence="3" key="1">
    <citation type="journal article" date="2019" name="Int. J. Syst. Evol. Microbiol.">
        <title>The Global Catalogue of Microorganisms (GCM) 10K type strain sequencing project: providing services to taxonomists for standard genome sequencing and annotation.</title>
        <authorList>
            <consortium name="The Broad Institute Genomics Platform"/>
            <consortium name="The Broad Institute Genome Sequencing Center for Infectious Disease"/>
            <person name="Wu L."/>
            <person name="Ma J."/>
        </authorList>
    </citation>
    <scope>NUCLEOTIDE SEQUENCE [LARGE SCALE GENOMIC DNA]</scope>
    <source>
        <strain evidence="3">JCM 30742</strain>
    </source>
</reference>
<evidence type="ECO:0000256" key="1">
    <source>
        <dbReference type="SAM" id="Phobius"/>
    </source>
</evidence>
<proteinExistence type="predicted"/>
<dbReference type="Proteomes" id="UP001500752">
    <property type="component" value="Unassembled WGS sequence"/>
</dbReference>
<keyword evidence="1" id="KW-0812">Transmembrane</keyword>
<evidence type="ECO:0000313" key="2">
    <source>
        <dbReference type="EMBL" id="GAA3698867.1"/>
    </source>
</evidence>
<feature type="transmembrane region" description="Helical" evidence="1">
    <location>
        <begin position="61"/>
        <end position="83"/>
    </location>
</feature>
<keyword evidence="1" id="KW-0472">Membrane</keyword>
<feature type="transmembrane region" description="Helical" evidence="1">
    <location>
        <begin position="20"/>
        <end position="41"/>
    </location>
</feature>
<name>A0ABP7D005_9MICC</name>
<gene>
    <name evidence="2" type="ORF">GCM10023081_39710</name>
</gene>